<comment type="caution">
    <text evidence="1">The sequence shown here is derived from an EMBL/GenBank/DDBJ whole genome shotgun (WGS) entry which is preliminary data.</text>
</comment>
<gene>
    <name evidence="1" type="ORF">KO481_36465</name>
</gene>
<proteinExistence type="predicted"/>
<dbReference type="RefSeq" id="WP_215923092.1">
    <property type="nucleotide sequence ID" value="NZ_JAHKNI010000018.1"/>
</dbReference>
<reference evidence="1 2" key="1">
    <citation type="submission" date="2021-06" db="EMBL/GenBank/DDBJ databases">
        <title>Actinomycetes sequencing.</title>
        <authorList>
            <person name="Shan Q."/>
        </authorList>
    </citation>
    <scope>NUCLEOTIDE SEQUENCE [LARGE SCALE GENOMIC DNA]</scope>
    <source>
        <strain evidence="1 2">NEAU-G5</strain>
    </source>
</reference>
<keyword evidence="2" id="KW-1185">Reference proteome</keyword>
<accession>A0ABS6B9N4</accession>
<evidence type="ECO:0000313" key="1">
    <source>
        <dbReference type="EMBL" id="MBU3067002.1"/>
    </source>
</evidence>
<evidence type="ECO:0000313" key="2">
    <source>
        <dbReference type="Proteomes" id="UP000733379"/>
    </source>
</evidence>
<sequence length="413" mass="44563">MTVEILSRSTAFVYSVGTVPPVLVAGASDPAALTIDLRQGQYDLTFRSFEIWVPVGAAHTDLTAEATGVNATISGDGTANWLRDRRLVDGKLIFEFRAPQPTAMPEGWTGTITIGPFRISPTTGLAPIDIIEETGRPVDGPSYRAASFSVPKFPPGFFFEDLAPSQLSVPNGQPVTLAWRGSPASYRMFWNDRDEDVTSIPAGADGLRRWTSPPLSDITGFLLQATVSSHGDSLVHSQTTVVTVGNPDLTPSAVDVTRALTVPPGTTLTPTSASFTVPVTAREVNATAAAVREWEPAETIRTGDLAFTAPDSTIRRLRTPAAAIWDGRNEVRIFGQPFPIQLPDRHRFTTDTFMLFNSDSTSANVFEVNGRTYRQAPRTPLCLFIPAGAEVVMRPSTQQSPGWIAVPITNPEP</sequence>
<evidence type="ECO:0008006" key="3">
    <source>
        <dbReference type="Google" id="ProtNLM"/>
    </source>
</evidence>
<organism evidence="1 2">
    <name type="scientific">Nocardia albiluteola</name>
    <dbReference type="NCBI Taxonomy" id="2842303"/>
    <lineage>
        <taxon>Bacteria</taxon>
        <taxon>Bacillati</taxon>
        <taxon>Actinomycetota</taxon>
        <taxon>Actinomycetes</taxon>
        <taxon>Mycobacteriales</taxon>
        <taxon>Nocardiaceae</taxon>
        <taxon>Nocardia</taxon>
    </lineage>
</organism>
<name>A0ABS6B9N4_9NOCA</name>
<dbReference type="EMBL" id="JAHKNI010000018">
    <property type="protein sequence ID" value="MBU3067002.1"/>
    <property type="molecule type" value="Genomic_DNA"/>
</dbReference>
<protein>
    <recommendedName>
        <fullName evidence="3">FHA domain-containing protein</fullName>
    </recommendedName>
</protein>
<dbReference type="Proteomes" id="UP000733379">
    <property type="component" value="Unassembled WGS sequence"/>
</dbReference>